<dbReference type="GO" id="GO:0000049">
    <property type="term" value="F:tRNA binding"/>
    <property type="evidence" value="ECO:0007669"/>
    <property type="project" value="UniProtKB-UniRule"/>
</dbReference>
<evidence type="ECO:0000256" key="1">
    <source>
        <dbReference type="ARBA" id="ARBA00022555"/>
    </source>
</evidence>
<dbReference type="GO" id="GO:1990112">
    <property type="term" value="C:RQC complex"/>
    <property type="evidence" value="ECO:0007669"/>
    <property type="project" value="TreeGrafter"/>
</dbReference>
<name>A0A0R2CQ07_9LACO</name>
<evidence type="ECO:0000256" key="3">
    <source>
        <dbReference type="ARBA" id="ARBA00022884"/>
    </source>
</evidence>
<dbReference type="InterPro" id="IPR008532">
    <property type="entry name" value="NFACT_RNA-bd"/>
</dbReference>
<dbReference type="InterPro" id="IPR051608">
    <property type="entry name" value="RQC_Subunit_NEMF"/>
</dbReference>
<dbReference type="Pfam" id="PF05833">
    <property type="entry name" value="NFACT_N"/>
    <property type="match status" value="1"/>
</dbReference>
<dbReference type="AlphaFoldDB" id="A0A0R2CQ07"/>
<evidence type="ECO:0000313" key="7">
    <source>
        <dbReference type="EMBL" id="KRM93853.1"/>
    </source>
</evidence>
<dbReference type="PANTHER" id="PTHR15239">
    <property type="entry name" value="NUCLEAR EXPORT MEDIATOR FACTOR NEMF"/>
    <property type="match status" value="1"/>
</dbReference>
<evidence type="ECO:0000256" key="5">
    <source>
        <dbReference type="HAMAP-Rule" id="MF_00844"/>
    </source>
</evidence>
<dbReference type="Proteomes" id="UP000051256">
    <property type="component" value="Unassembled WGS sequence"/>
</dbReference>
<keyword evidence="8" id="KW-1185">Reference proteome</keyword>
<gene>
    <name evidence="5" type="primary">rqcH</name>
    <name evidence="7" type="ORF">FC56_GL000573</name>
</gene>
<keyword evidence="4 5" id="KW-0648">Protein biosynthesis</keyword>
<comment type="subunit">
    <text evidence="5">Associates with stalled 50S ribosomal subunits. Binds to RqcP.</text>
</comment>
<keyword evidence="3 5" id="KW-0694">RNA-binding</keyword>
<evidence type="ECO:0000256" key="2">
    <source>
        <dbReference type="ARBA" id="ARBA00022730"/>
    </source>
</evidence>
<dbReference type="EMBL" id="AYZR01000008">
    <property type="protein sequence ID" value="KRM93853.1"/>
    <property type="molecule type" value="Genomic_DNA"/>
</dbReference>
<dbReference type="Gene3D" id="2.30.310.10">
    <property type="entry name" value="ibrinogen binding protein from staphylococcus aureus domain"/>
    <property type="match status" value="1"/>
</dbReference>
<evidence type="ECO:0000259" key="6">
    <source>
        <dbReference type="Pfam" id="PF05670"/>
    </source>
</evidence>
<dbReference type="HAMAP" id="MF_00844_B">
    <property type="entry name" value="RqcH_B"/>
    <property type="match status" value="1"/>
</dbReference>
<feature type="coiled-coil region" evidence="5">
    <location>
        <begin position="294"/>
        <end position="321"/>
    </location>
</feature>
<dbReference type="STRING" id="1423802.FC56_GL000573"/>
<keyword evidence="2 5" id="KW-0699">rRNA-binding</keyword>
<organism evidence="7 8">
    <name type="scientific">Lentilactobacillus senioris DSM 24302 = JCM 17472</name>
    <dbReference type="NCBI Taxonomy" id="1423802"/>
    <lineage>
        <taxon>Bacteria</taxon>
        <taxon>Bacillati</taxon>
        <taxon>Bacillota</taxon>
        <taxon>Bacilli</taxon>
        <taxon>Lactobacillales</taxon>
        <taxon>Lactobacillaceae</taxon>
        <taxon>Lentilactobacillus</taxon>
    </lineage>
</organism>
<dbReference type="Gene3D" id="3.40.970.40">
    <property type="entry name" value="fibrinogen binding protein from staphylococcus aureus domain like"/>
    <property type="match status" value="1"/>
</dbReference>
<accession>A0A0R2CQ07</accession>
<dbReference type="RefSeq" id="WP_056978344.1">
    <property type="nucleotide sequence ID" value="NZ_AYZR01000008.1"/>
</dbReference>
<comment type="function">
    <text evidence="5">Key component of the ribosome quality control system (RQC), a ribosome-associated complex that mediates the extraction of incompletely synthesized nascent chains from stalled ribosomes and their subsequent degradation. RqcH recruits Ala-charged tRNA, and with RqcP directs the elongation of stalled nascent chains on 50S ribosomal subunits, leading to non-templated C-terminal alanine extensions (Ala tail). The Ala tail promotes nascent chain degradation. May add between 1 and at least 8 Ala residues. Binds to stalled 50S ribosomal subunits.</text>
</comment>
<reference evidence="7 8" key="1">
    <citation type="journal article" date="2015" name="Genome Announc.">
        <title>Expanding the biotechnology potential of lactobacilli through comparative genomics of 213 strains and associated genera.</title>
        <authorList>
            <person name="Sun Z."/>
            <person name="Harris H.M."/>
            <person name="McCann A."/>
            <person name="Guo C."/>
            <person name="Argimon S."/>
            <person name="Zhang W."/>
            <person name="Yang X."/>
            <person name="Jeffery I.B."/>
            <person name="Cooney J.C."/>
            <person name="Kagawa T.F."/>
            <person name="Liu W."/>
            <person name="Song Y."/>
            <person name="Salvetti E."/>
            <person name="Wrobel A."/>
            <person name="Rasinkangas P."/>
            <person name="Parkhill J."/>
            <person name="Rea M.C."/>
            <person name="O'Sullivan O."/>
            <person name="Ritari J."/>
            <person name="Douillard F.P."/>
            <person name="Paul Ross R."/>
            <person name="Yang R."/>
            <person name="Briner A.E."/>
            <person name="Felis G.E."/>
            <person name="de Vos W.M."/>
            <person name="Barrangou R."/>
            <person name="Klaenhammer T.R."/>
            <person name="Caufield P.W."/>
            <person name="Cui Y."/>
            <person name="Zhang H."/>
            <person name="O'Toole P.W."/>
        </authorList>
    </citation>
    <scope>NUCLEOTIDE SEQUENCE [LARGE SCALE GENOMIC DNA]</scope>
    <source>
        <strain evidence="7 8">DSM 24302</strain>
    </source>
</reference>
<dbReference type="GO" id="GO:0019843">
    <property type="term" value="F:rRNA binding"/>
    <property type="evidence" value="ECO:0007669"/>
    <property type="project" value="UniProtKB-UniRule"/>
</dbReference>
<evidence type="ECO:0000313" key="8">
    <source>
        <dbReference type="Proteomes" id="UP000051256"/>
    </source>
</evidence>
<dbReference type="PATRIC" id="fig|1423802.4.peg.582"/>
<sequence length="568" mass="65546">MSFDGSFLHAVRNELDQQLTTGRISKINQPYPNELILTIRAHGKSQQLLLSANPTYARVQITQIHAVNPDVPSNFTMLIRKYLNGAILKQITQPGNDRVLHFDFTSRNEIGDQVELRLIIEIMARHSNIILIDQSNNKIIDSIKRVNSDVNRYRTLLPGSTYINPPKQDVLDPFNMNDYQEIDNIVREYPNVDVLADQLRNKLQGLGKDTSLALASYLHRPGDLANNFSDFFNQFDHPTPTISEIANNKYNYTAFPYPNTVSDVEYSSLSELLDQFYHDQVQRDRVREKGSVLIHVVKNQLKKNRTKLKKLQKELAETDHADQYRIKGEILTTYLNQVQRGMTEITLTNFYAENEPIKISLSNQISPSENAQKYFKRYQKLKNAISYLSEQIKETNSEISYFENIQAQIELANPEDLQEIRYELEQQGYLRNHEQHQKNKKKRHKVNKPEKFIASDGTEILVGKNNLQNEQLTLHFADKRDTWLHVKDLPGSHVIIRSFDPSEQTLLEAANLAAYFSKARESTKVPVDYVKVRAIKKPNGTKPGFVIYEGQTNVLVDPDPQLIKQLRQ</sequence>
<proteinExistence type="inferred from homology"/>
<dbReference type="FunFam" id="2.30.310.10:FF:000004">
    <property type="entry name" value="Fibronectin-binding protein A"/>
    <property type="match status" value="1"/>
</dbReference>
<keyword evidence="5" id="KW-0175">Coiled coil</keyword>
<evidence type="ECO:0000256" key="4">
    <source>
        <dbReference type="ARBA" id="ARBA00022917"/>
    </source>
</evidence>
<feature type="domain" description="NFACT RNA-binding" evidence="6">
    <location>
        <begin position="451"/>
        <end position="540"/>
    </location>
</feature>
<dbReference type="GO" id="GO:0072344">
    <property type="term" value="P:rescue of stalled ribosome"/>
    <property type="evidence" value="ECO:0007669"/>
    <property type="project" value="UniProtKB-UniRule"/>
</dbReference>
<dbReference type="InterPro" id="IPR043682">
    <property type="entry name" value="RqcH_bacterial"/>
</dbReference>
<dbReference type="GO" id="GO:0043023">
    <property type="term" value="F:ribosomal large subunit binding"/>
    <property type="evidence" value="ECO:0007669"/>
    <property type="project" value="UniProtKB-UniRule"/>
</dbReference>
<keyword evidence="1 5" id="KW-0820">tRNA-binding</keyword>
<protein>
    <recommendedName>
        <fullName evidence="5">Rqc2 homolog RqcH</fullName>
        <shortName evidence="5">RqcH</shortName>
    </recommendedName>
</protein>
<dbReference type="Pfam" id="PF05670">
    <property type="entry name" value="NFACT-R_1"/>
    <property type="match status" value="1"/>
</dbReference>
<dbReference type="PANTHER" id="PTHR15239:SF6">
    <property type="entry name" value="RIBOSOME QUALITY CONTROL COMPLEX SUBUNIT NEMF"/>
    <property type="match status" value="1"/>
</dbReference>
<comment type="similarity">
    <text evidence="5">Belongs to the NEMF family.</text>
</comment>
<comment type="caution">
    <text evidence="7">The sequence shown here is derived from an EMBL/GenBank/DDBJ whole genome shotgun (WGS) entry which is preliminary data.</text>
</comment>